<feature type="domain" description="Formyl transferase N-terminal" evidence="1">
    <location>
        <begin position="72"/>
        <end position="162"/>
    </location>
</feature>
<gene>
    <name evidence="2" type="ORF">NUZ5A_20258</name>
</gene>
<reference evidence="2" key="1">
    <citation type="submission" date="2021-02" db="EMBL/GenBank/DDBJ databases">
        <authorList>
            <person name="Han P."/>
        </authorList>
    </citation>
    <scope>NUCLEOTIDE SEQUENCE</scope>
    <source>
        <strain evidence="2">Candidatus Nitrosotenuis uzonensis 5A</strain>
    </source>
</reference>
<proteinExistence type="predicted"/>
<dbReference type="AlphaFoldDB" id="A0A812EUE1"/>
<dbReference type="RefSeq" id="WP_205097956.1">
    <property type="nucleotide sequence ID" value="NZ_CAJNAQ010000002.1"/>
</dbReference>
<comment type="caution">
    <text evidence="2">The sequence shown here is derived from an EMBL/GenBank/DDBJ whole genome shotgun (WGS) entry which is preliminary data.</text>
</comment>
<dbReference type="InterPro" id="IPR002376">
    <property type="entry name" value="Formyl_transf_N"/>
</dbReference>
<accession>A0A812EUE1</accession>
<evidence type="ECO:0000259" key="1">
    <source>
        <dbReference type="Pfam" id="PF00551"/>
    </source>
</evidence>
<dbReference type="EMBL" id="CAJNAQ010000002">
    <property type="protein sequence ID" value="CAE6487080.1"/>
    <property type="molecule type" value="Genomic_DNA"/>
</dbReference>
<dbReference type="PANTHER" id="PTHR11138:SF5">
    <property type="entry name" value="METHIONYL-TRNA FORMYLTRANSFERASE, MITOCHONDRIAL"/>
    <property type="match status" value="1"/>
</dbReference>
<evidence type="ECO:0000313" key="2">
    <source>
        <dbReference type="EMBL" id="CAE6487080.1"/>
    </source>
</evidence>
<name>A0A812EUE1_9ARCH</name>
<dbReference type="Proteomes" id="UP000655759">
    <property type="component" value="Unassembled WGS sequence"/>
</dbReference>
<organism evidence="2 3">
    <name type="scientific">Candidatus Nitrosotenuis uzonensis</name>
    <dbReference type="NCBI Taxonomy" id="1407055"/>
    <lineage>
        <taxon>Archaea</taxon>
        <taxon>Nitrososphaerota</taxon>
        <taxon>Candidatus Nitrosotenuis</taxon>
    </lineage>
</organism>
<sequence length="196" mass="22458">MKTVVGFLSRAHGLNALNALVNSDRYKLKAVYTHALNPRSQDPKRGKRIDYDQYVRICSEGNIPLFAIDSKDQKIEVPECDFIVEISWRYLIPEYIVKKARLAAFGIHRGKLPEYAGAEPIKQALMKNENEIILSAHYLVPIIDHGETIISVSHPVNYDSSASFDDNIQRLRDEITPLFSKIMFMTFKIFESQVRT</sequence>
<dbReference type="Pfam" id="PF00551">
    <property type="entry name" value="Formyl_trans_N"/>
    <property type="match status" value="1"/>
</dbReference>
<dbReference type="PANTHER" id="PTHR11138">
    <property type="entry name" value="METHIONYL-TRNA FORMYLTRANSFERASE"/>
    <property type="match status" value="1"/>
</dbReference>
<dbReference type="GO" id="GO:0004479">
    <property type="term" value="F:methionyl-tRNA formyltransferase activity"/>
    <property type="evidence" value="ECO:0007669"/>
    <property type="project" value="TreeGrafter"/>
</dbReference>
<dbReference type="Gene3D" id="3.40.50.12230">
    <property type="match status" value="1"/>
</dbReference>
<evidence type="ECO:0000313" key="3">
    <source>
        <dbReference type="Proteomes" id="UP000655759"/>
    </source>
</evidence>
<protein>
    <recommendedName>
        <fullName evidence="1">Formyl transferase N-terminal domain-containing protein</fullName>
    </recommendedName>
</protein>
<dbReference type="SUPFAM" id="SSF53328">
    <property type="entry name" value="Formyltransferase"/>
    <property type="match status" value="1"/>
</dbReference>
<dbReference type="InterPro" id="IPR036477">
    <property type="entry name" value="Formyl_transf_N_sf"/>
</dbReference>